<proteinExistence type="predicted"/>
<sequence>MTNTNIELPKDMTTEEYEILMEVCKGIPCKSSKDREGKKIIHNKINQVYIDNIINECWD</sequence>
<name>A0A9P2LKI2_CLOBO</name>
<dbReference type="Proteomes" id="UP000006160">
    <property type="component" value="Unassembled WGS sequence"/>
</dbReference>
<dbReference type="EMBL" id="ACSJ01000015">
    <property type="protein sequence ID" value="EES90371.1"/>
    <property type="molecule type" value="Genomic_DNA"/>
</dbReference>
<evidence type="ECO:0000313" key="2">
    <source>
        <dbReference type="Proteomes" id="UP000006160"/>
    </source>
</evidence>
<accession>A0A9P2LKI2</accession>
<protein>
    <submittedName>
        <fullName evidence="1">Uncharacterized protein</fullName>
    </submittedName>
</protein>
<dbReference type="AlphaFoldDB" id="A0A9P2LKI2"/>
<organism evidence="1 2">
    <name type="scientific">Clostridium botulinum D str. 1873</name>
    <dbReference type="NCBI Taxonomy" id="592027"/>
    <lineage>
        <taxon>Bacteria</taxon>
        <taxon>Bacillati</taxon>
        <taxon>Bacillota</taxon>
        <taxon>Clostridia</taxon>
        <taxon>Eubacteriales</taxon>
        <taxon>Clostridiaceae</taxon>
        <taxon>Clostridium</taxon>
    </lineage>
</organism>
<reference evidence="1 2" key="1">
    <citation type="submission" date="2009-10" db="EMBL/GenBank/DDBJ databases">
        <authorList>
            <person name="Shrivastava S."/>
            <person name="Brinkac L.B."/>
            <person name="Brown J.L."/>
            <person name="Bruce D.B."/>
            <person name="Detter C."/>
            <person name="Green L.D."/>
            <person name="Munk C.A."/>
            <person name="Rogers Y.C."/>
            <person name="Tapia R."/>
            <person name="Saunders E.S."/>
            <person name="Sims D.R."/>
            <person name="Smith L.A."/>
            <person name="Smith T.J."/>
            <person name="Sutton G."/>
            <person name="Brettin T."/>
        </authorList>
    </citation>
    <scope>NUCLEOTIDE SEQUENCE [LARGE SCALE GENOMIC DNA]</scope>
    <source>
        <strain evidence="2">D str. 1873</strain>
    </source>
</reference>
<comment type="caution">
    <text evidence="1">The sequence shown here is derived from an EMBL/GenBank/DDBJ whole genome shotgun (WGS) entry which is preliminary data.</text>
</comment>
<gene>
    <name evidence="1" type="ORF">CLG_B0562</name>
</gene>
<evidence type="ECO:0000313" key="1">
    <source>
        <dbReference type="EMBL" id="EES90371.1"/>
    </source>
</evidence>